<dbReference type="EMBL" id="BNAF01000006">
    <property type="protein sequence ID" value="GHE35322.1"/>
    <property type="molecule type" value="Genomic_DNA"/>
</dbReference>
<feature type="domain" description="Sialate O-acetylesterase" evidence="2">
    <location>
        <begin position="121"/>
        <end position="227"/>
    </location>
</feature>
<keyword evidence="4" id="KW-1185">Reference proteome</keyword>
<evidence type="ECO:0000259" key="2">
    <source>
        <dbReference type="Pfam" id="PF03629"/>
    </source>
</evidence>
<sequence length="650" mass="73232">MANHLSFYSIGLFNCKRKSLLKILCAMTAVIALCVPLSAKASVRLPELISDRMVLQRDTKLSIWGWADSGEKVTVRFRDVYYETEADADGTWAVELPPQPHGGPFIMEINEIIIRDLLIGDVWLCSGQSNMETPIVRLVDAYPEINVSNNHMIRYFKVPTQNSVQSVQENMGKGASWHSAIASDVMSWTALAYFFAQEAYQHTGVPVGMLVSSLGGSHIESWISQESLKEFPSLLVDRDALDNLRIIGQDKGIDKWIKPEWNDRDWGSVEIPGDWLSQGIKAKGVVYFRKTFDVPNNKEGRHAKLYMGTMSDSDSVFVNGHLVGATSYMYPPRKYDIPAGVLRAGGNNITVRLRANAGNGAFIPEKVYQIKGDGFEVDLSGTWKYRVGIDLSYAKNYQDRLQNLGSAGSGLYNGMIYPIRDYAIKGVIWYQGESNSGQPKFYQRYLELLLDDWRTLLRRPDLPFLLMQLPNFMARQRQPSESGWAAIREAQFKVALQDAHTALAVAYDIGEWNDIHPLNKKDMAKRLFLGARKLVYKDKIVSSGPLYTQMEIQEDKIVLHFAEIGGGLTSRDGQSLRHFAIAGEDRKFVWGNAVVKGDRVIVSHPQIKNPVAVRYAWSDNPEAANLINKEGLLASPFRTDQWEVHDELRK</sequence>
<dbReference type="PANTHER" id="PTHR22901:SF0">
    <property type="entry name" value="SIALATE O-ACETYLESTERASE"/>
    <property type="match status" value="1"/>
</dbReference>
<name>A0ABQ3HWP9_9SPHI</name>
<comment type="caution">
    <text evidence="3">The sequence shown here is derived from an EMBL/GenBank/DDBJ whole genome shotgun (WGS) entry which is preliminary data.</text>
</comment>
<reference evidence="4" key="1">
    <citation type="journal article" date="2019" name="Int. J. Syst. Evol. Microbiol.">
        <title>The Global Catalogue of Microorganisms (GCM) 10K type strain sequencing project: providing services to taxonomists for standard genome sequencing and annotation.</title>
        <authorList>
            <consortium name="The Broad Institute Genomics Platform"/>
            <consortium name="The Broad Institute Genome Sequencing Center for Infectious Disease"/>
            <person name="Wu L."/>
            <person name="Ma J."/>
        </authorList>
    </citation>
    <scope>NUCLEOTIDE SEQUENCE [LARGE SCALE GENOMIC DNA]</scope>
    <source>
        <strain evidence="4">CGMCC 1.12966</strain>
    </source>
</reference>
<protein>
    <submittedName>
        <fullName evidence="3">9-O-acetylesterase</fullName>
    </submittedName>
</protein>
<dbReference type="Proteomes" id="UP000620550">
    <property type="component" value="Unassembled WGS sequence"/>
</dbReference>
<dbReference type="PANTHER" id="PTHR22901">
    <property type="entry name" value="SIALATE O-ACETYLESTERASE"/>
    <property type="match status" value="1"/>
</dbReference>
<dbReference type="Pfam" id="PF03629">
    <property type="entry name" value="SASA"/>
    <property type="match status" value="2"/>
</dbReference>
<feature type="domain" description="Sialate O-acetylesterase" evidence="2">
    <location>
        <begin position="408"/>
        <end position="504"/>
    </location>
</feature>
<keyword evidence="1" id="KW-0378">Hydrolase</keyword>
<dbReference type="InterPro" id="IPR039329">
    <property type="entry name" value="SIAE"/>
</dbReference>
<organism evidence="3 4">
    <name type="scientific">Sphingobacterium griseoflavum</name>
    <dbReference type="NCBI Taxonomy" id="1474952"/>
    <lineage>
        <taxon>Bacteria</taxon>
        <taxon>Pseudomonadati</taxon>
        <taxon>Bacteroidota</taxon>
        <taxon>Sphingobacteriia</taxon>
        <taxon>Sphingobacteriales</taxon>
        <taxon>Sphingobacteriaceae</taxon>
        <taxon>Sphingobacterium</taxon>
    </lineage>
</organism>
<dbReference type="Gene3D" id="2.60.120.260">
    <property type="entry name" value="Galactose-binding domain-like"/>
    <property type="match status" value="1"/>
</dbReference>
<accession>A0ABQ3HWP9</accession>
<dbReference type="InterPro" id="IPR008979">
    <property type="entry name" value="Galactose-bd-like_sf"/>
</dbReference>
<dbReference type="InterPro" id="IPR036514">
    <property type="entry name" value="SGNH_hydro_sf"/>
</dbReference>
<dbReference type="InterPro" id="IPR005181">
    <property type="entry name" value="SASA"/>
</dbReference>
<gene>
    <name evidence="3" type="ORF">GCM10017764_18240</name>
</gene>
<evidence type="ECO:0000313" key="4">
    <source>
        <dbReference type="Proteomes" id="UP000620550"/>
    </source>
</evidence>
<evidence type="ECO:0000256" key="1">
    <source>
        <dbReference type="ARBA" id="ARBA00022801"/>
    </source>
</evidence>
<dbReference type="RefSeq" id="WP_189626351.1">
    <property type="nucleotide sequence ID" value="NZ_BNAF01000006.1"/>
</dbReference>
<evidence type="ECO:0000313" key="3">
    <source>
        <dbReference type="EMBL" id="GHE35322.1"/>
    </source>
</evidence>
<dbReference type="Gene3D" id="3.40.50.1110">
    <property type="entry name" value="SGNH hydrolase"/>
    <property type="match status" value="1"/>
</dbReference>
<dbReference type="SUPFAM" id="SSF52266">
    <property type="entry name" value="SGNH hydrolase"/>
    <property type="match status" value="1"/>
</dbReference>
<dbReference type="SUPFAM" id="SSF49785">
    <property type="entry name" value="Galactose-binding domain-like"/>
    <property type="match status" value="1"/>
</dbReference>
<proteinExistence type="predicted"/>